<keyword evidence="5 6" id="KW-0472">Membrane</keyword>
<comment type="similarity">
    <text evidence="2">Belongs to the TspO/BZRP family.</text>
</comment>
<feature type="transmembrane region" description="Helical" evidence="6">
    <location>
        <begin position="117"/>
        <end position="136"/>
    </location>
</feature>
<gene>
    <name evidence="7" type="ORF">RZN05_12785</name>
</gene>
<dbReference type="Pfam" id="PF03073">
    <property type="entry name" value="TspO_MBR"/>
    <property type="match status" value="1"/>
</dbReference>
<dbReference type="PANTHER" id="PTHR10057">
    <property type="entry name" value="PERIPHERAL-TYPE BENZODIAZEPINE RECEPTOR"/>
    <property type="match status" value="1"/>
</dbReference>
<organism evidence="7 8">
    <name type="scientific">Sphingomonas agrestis</name>
    <dbReference type="NCBI Taxonomy" id="3080540"/>
    <lineage>
        <taxon>Bacteria</taxon>
        <taxon>Pseudomonadati</taxon>
        <taxon>Pseudomonadota</taxon>
        <taxon>Alphaproteobacteria</taxon>
        <taxon>Sphingomonadales</taxon>
        <taxon>Sphingomonadaceae</taxon>
        <taxon>Sphingomonas</taxon>
    </lineage>
</organism>
<proteinExistence type="inferred from homology"/>
<evidence type="ECO:0000256" key="4">
    <source>
        <dbReference type="ARBA" id="ARBA00022989"/>
    </source>
</evidence>
<evidence type="ECO:0000256" key="2">
    <source>
        <dbReference type="ARBA" id="ARBA00007524"/>
    </source>
</evidence>
<dbReference type="InterPro" id="IPR038330">
    <property type="entry name" value="TspO/MBR-related_sf"/>
</dbReference>
<feature type="transmembrane region" description="Helical" evidence="6">
    <location>
        <begin position="91"/>
        <end position="111"/>
    </location>
</feature>
<dbReference type="EMBL" id="JAWJEJ010000001">
    <property type="protein sequence ID" value="MDV3457863.1"/>
    <property type="molecule type" value="Genomic_DNA"/>
</dbReference>
<dbReference type="Gene3D" id="1.20.1260.100">
    <property type="entry name" value="TspO/MBR protein"/>
    <property type="match status" value="1"/>
</dbReference>
<evidence type="ECO:0000256" key="3">
    <source>
        <dbReference type="ARBA" id="ARBA00022692"/>
    </source>
</evidence>
<reference evidence="7 8" key="1">
    <citation type="submission" date="2023-10" db="EMBL/GenBank/DDBJ databases">
        <title>Sphingomonas sp. HF-S4 16S ribosomal RNA gene Genome sequencing and assembly.</title>
        <authorList>
            <person name="Lee H."/>
        </authorList>
    </citation>
    <scope>NUCLEOTIDE SEQUENCE [LARGE SCALE GENOMIC DNA]</scope>
    <source>
        <strain evidence="7 8">HF-S4</strain>
    </source>
</reference>
<dbReference type="Proteomes" id="UP001273531">
    <property type="component" value="Unassembled WGS sequence"/>
</dbReference>
<evidence type="ECO:0000256" key="6">
    <source>
        <dbReference type="SAM" id="Phobius"/>
    </source>
</evidence>
<feature type="transmembrane region" description="Helical" evidence="6">
    <location>
        <begin position="57"/>
        <end position="79"/>
    </location>
</feature>
<feature type="transmembrane region" description="Helical" evidence="6">
    <location>
        <begin position="12"/>
        <end position="37"/>
    </location>
</feature>
<dbReference type="RefSeq" id="WP_317226987.1">
    <property type="nucleotide sequence ID" value="NZ_JAWJEJ010000001.1"/>
</dbReference>
<comment type="subcellular location">
    <subcellularLocation>
        <location evidence="1">Membrane</location>
        <topology evidence="1">Multi-pass membrane protein</topology>
    </subcellularLocation>
</comment>
<evidence type="ECO:0000313" key="7">
    <source>
        <dbReference type="EMBL" id="MDV3457863.1"/>
    </source>
</evidence>
<evidence type="ECO:0000256" key="5">
    <source>
        <dbReference type="ARBA" id="ARBA00023136"/>
    </source>
</evidence>
<dbReference type="CDD" id="cd15904">
    <property type="entry name" value="TSPO_MBR"/>
    <property type="match status" value="1"/>
</dbReference>
<keyword evidence="3 6" id="KW-0812">Transmembrane</keyword>
<dbReference type="PIRSF" id="PIRSF005859">
    <property type="entry name" value="PBR"/>
    <property type="match status" value="1"/>
</dbReference>
<feature type="transmembrane region" description="Helical" evidence="6">
    <location>
        <begin position="143"/>
        <end position="163"/>
    </location>
</feature>
<evidence type="ECO:0000313" key="8">
    <source>
        <dbReference type="Proteomes" id="UP001273531"/>
    </source>
</evidence>
<evidence type="ECO:0000256" key="1">
    <source>
        <dbReference type="ARBA" id="ARBA00004141"/>
    </source>
</evidence>
<accession>A0ABU3Y8X0</accession>
<sequence length="185" mass="20497">MMEIASKGQLRLAYFRWAIVTVPLMLLLGIGSGRLVPSGDDNPWFGQLVKPEIMPPGWAFAVAWTILYVLMGLALALVINARGSRGRGLAIALFVVQLPINLAWSPVFFGMHKVDTALLMIGALVILVLLTTLFFWRVRSVAGMLLLPYLAWLCFAFVLLYQIDALNPDAESLVPSRTVDQIEIR</sequence>
<protein>
    <submittedName>
        <fullName evidence="7">TspO/MBR family protein</fullName>
    </submittedName>
</protein>
<keyword evidence="8" id="KW-1185">Reference proteome</keyword>
<name>A0ABU3Y8X0_9SPHN</name>
<dbReference type="PANTHER" id="PTHR10057:SF0">
    <property type="entry name" value="TRANSLOCATOR PROTEIN"/>
    <property type="match status" value="1"/>
</dbReference>
<dbReference type="InterPro" id="IPR004307">
    <property type="entry name" value="TspO_MBR"/>
</dbReference>
<keyword evidence="4 6" id="KW-1133">Transmembrane helix</keyword>
<comment type="caution">
    <text evidence="7">The sequence shown here is derived from an EMBL/GenBank/DDBJ whole genome shotgun (WGS) entry which is preliminary data.</text>
</comment>